<dbReference type="OrthoDB" id="1956886at2"/>
<dbReference type="RefSeq" id="WP_050355097.1">
    <property type="nucleotide sequence ID" value="NZ_LGSS01000006.1"/>
</dbReference>
<name>A0A0L0WAQ1_GOTPU</name>
<dbReference type="Proteomes" id="UP000037267">
    <property type="component" value="Unassembled WGS sequence"/>
</dbReference>
<dbReference type="AlphaFoldDB" id="A0A0L0WAQ1"/>
<proteinExistence type="predicted"/>
<evidence type="ECO:0000313" key="2">
    <source>
        <dbReference type="Proteomes" id="UP000037267"/>
    </source>
</evidence>
<dbReference type="EMBL" id="LGSS01000006">
    <property type="protein sequence ID" value="KNF08578.1"/>
    <property type="molecule type" value="Genomic_DNA"/>
</dbReference>
<keyword evidence="2" id="KW-1185">Reference proteome</keyword>
<organism evidence="1 2">
    <name type="scientific">Gottschalkia purinilytica</name>
    <name type="common">Clostridium purinilyticum</name>
    <dbReference type="NCBI Taxonomy" id="1503"/>
    <lineage>
        <taxon>Bacteria</taxon>
        <taxon>Bacillati</taxon>
        <taxon>Bacillota</taxon>
        <taxon>Tissierellia</taxon>
        <taxon>Tissierellales</taxon>
        <taxon>Gottschalkiaceae</taxon>
        <taxon>Gottschalkia</taxon>
    </lineage>
</organism>
<comment type="caution">
    <text evidence="1">The sequence shown here is derived from an EMBL/GenBank/DDBJ whole genome shotgun (WGS) entry which is preliminary data.</text>
</comment>
<gene>
    <name evidence="1" type="ORF">CLPU_6c00640</name>
</gene>
<sequence>MEDLSAMKNMLRDLSEIDKNNENNFDHINSIVLLLNSSENGRVKDKGLSEKLSMLKEKIQETSKISNEISCILSDNMKN</sequence>
<evidence type="ECO:0000313" key="1">
    <source>
        <dbReference type="EMBL" id="KNF08578.1"/>
    </source>
</evidence>
<reference evidence="2" key="1">
    <citation type="submission" date="2015-07" db="EMBL/GenBank/DDBJ databases">
        <title>Draft genome sequence of the purine-degrading Gottschalkia purinilyticum DSM 1384 (formerly Clostridium purinilyticum).</title>
        <authorList>
            <person name="Poehlein A."/>
            <person name="Schiel-Bengelsdorf B."/>
            <person name="Bengelsdorf F.R."/>
            <person name="Daniel R."/>
            <person name="Duerre P."/>
        </authorList>
    </citation>
    <scope>NUCLEOTIDE SEQUENCE [LARGE SCALE GENOMIC DNA]</scope>
    <source>
        <strain evidence="2">DSM 1384</strain>
    </source>
</reference>
<dbReference type="STRING" id="1503.CLPU_6c00640"/>
<protein>
    <submittedName>
        <fullName evidence="1">Uncharacterized protein</fullName>
    </submittedName>
</protein>
<accession>A0A0L0WAQ1</accession>